<feature type="compositionally biased region" description="Acidic residues" evidence="5">
    <location>
        <begin position="165"/>
        <end position="180"/>
    </location>
</feature>
<keyword evidence="7" id="KW-1185">Reference proteome</keyword>
<dbReference type="HAMAP" id="MF_00385">
    <property type="entry name" value="Ribosomal_bS16"/>
    <property type="match status" value="1"/>
</dbReference>
<dbReference type="GO" id="GO:0006412">
    <property type="term" value="P:translation"/>
    <property type="evidence" value="ECO:0007669"/>
    <property type="project" value="UniProtKB-UniRule"/>
</dbReference>
<evidence type="ECO:0000313" key="6">
    <source>
        <dbReference type="EMBL" id="AWI24759.1"/>
    </source>
</evidence>
<dbReference type="OrthoDB" id="9807878at2"/>
<evidence type="ECO:0000256" key="3">
    <source>
        <dbReference type="HAMAP-Rule" id="MF_00385"/>
    </source>
</evidence>
<feature type="compositionally biased region" description="Low complexity" evidence="5">
    <location>
        <begin position="181"/>
        <end position="206"/>
    </location>
</feature>
<proteinExistence type="inferred from homology"/>
<evidence type="ECO:0000256" key="2">
    <source>
        <dbReference type="ARBA" id="ARBA00023274"/>
    </source>
</evidence>
<keyword evidence="2 3" id="KW-0687">Ribonucleoprotein</keyword>
<organism evidence="6 7">
    <name type="scientific">Flavobacterium pallidum</name>
    <dbReference type="NCBI Taxonomy" id="2172098"/>
    <lineage>
        <taxon>Bacteria</taxon>
        <taxon>Pseudomonadati</taxon>
        <taxon>Bacteroidota</taxon>
        <taxon>Flavobacteriia</taxon>
        <taxon>Flavobacteriales</taxon>
        <taxon>Flavobacteriaceae</taxon>
        <taxon>Flavobacterium</taxon>
    </lineage>
</organism>
<comment type="similarity">
    <text evidence="3">Belongs to the bacterial ribosomal protein bS16 family.</text>
</comment>
<evidence type="ECO:0000256" key="4">
    <source>
        <dbReference type="SAM" id="Coils"/>
    </source>
</evidence>
<dbReference type="RefSeq" id="WP_108902557.1">
    <property type="nucleotide sequence ID" value="NZ_CP029187.1"/>
</dbReference>
<dbReference type="InterPro" id="IPR000307">
    <property type="entry name" value="Ribosomal_bS16"/>
</dbReference>
<dbReference type="AlphaFoldDB" id="A0A2S1SEE3"/>
<name>A0A2S1SEE3_9FLAO</name>
<dbReference type="Proteomes" id="UP000244937">
    <property type="component" value="Chromosome"/>
</dbReference>
<protein>
    <recommendedName>
        <fullName evidence="3">Small ribosomal subunit protein bS16</fullName>
    </recommendedName>
</protein>
<evidence type="ECO:0000313" key="7">
    <source>
        <dbReference type="Proteomes" id="UP000244937"/>
    </source>
</evidence>
<evidence type="ECO:0000256" key="1">
    <source>
        <dbReference type="ARBA" id="ARBA00022980"/>
    </source>
</evidence>
<dbReference type="PANTHER" id="PTHR12919">
    <property type="entry name" value="30S RIBOSOMAL PROTEIN S16"/>
    <property type="match status" value="1"/>
</dbReference>
<dbReference type="Pfam" id="PF00886">
    <property type="entry name" value="Ribosomal_S16"/>
    <property type="match status" value="1"/>
</dbReference>
<dbReference type="NCBIfam" id="NF011094">
    <property type="entry name" value="PRK14521.1"/>
    <property type="match status" value="1"/>
</dbReference>
<keyword evidence="1 3" id="KW-0689">Ribosomal protein</keyword>
<dbReference type="InterPro" id="IPR023803">
    <property type="entry name" value="Ribosomal_bS16_dom_sf"/>
</dbReference>
<dbReference type="PANTHER" id="PTHR12919:SF20">
    <property type="entry name" value="SMALL RIBOSOMAL SUBUNIT PROTEIN BS16M"/>
    <property type="match status" value="1"/>
</dbReference>
<dbReference type="GO" id="GO:0015935">
    <property type="term" value="C:small ribosomal subunit"/>
    <property type="evidence" value="ECO:0007669"/>
    <property type="project" value="TreeGrafter"/>
</dbReference>
<dbReference type="GO" id="GO:0005737">
    <property type="term" value="C:cytoplasm"/>
    <property type="evidence" value="ECO:0007669"/>
    <property type="project" value="UniProtKB-ARBA"/>
</dbReference>
<feature type="coiled-coil region" evidence="4">
    <location>
        <begin position="107"/>
        <end position="138"/>
    </location>
</feature>
<dbReference type="GO" id="GO:0003735">
    <property type="term" value="F:structural constituent of ribosome"/>
    <property type="evidence" value="ECO:0007669"/>
    <property type="project" value="InterPro"/>
</dbReference>
<dbReference type="KEGG" id="fpal:HYN49_02005"/>
<keyword evidence="4" id="KW-0175">Coiled coil</keyword>
<accession>A0A2S1SEE3</accession>
<sequence length="214" mass="22853">MSVKIRLQRHGKKGKPFYWVVAADARSKRDGKYLEKIGTYNPNTNPATIELNLDSAVQWLHNGAQPTDTARAILSYKGALLKHHLDGGVRKGALTQEQADAKLATWMDEKTGKVDAKKDNLSKAQADAKAKAFKAEQEVNAKRIAAAAQAEADLIAAEEAANAPEVEEAPEVEAAAEEVTEAPAEVATEEAPAAEATTEQAAPAAEENNEEAQA</sequence>
<gene>
    <name evidence="3" type="primary">rpsP</name>
    <name evidence="6" type="ORF">HYN49_02005</name>
</gene>
<evidence type="ECO:0000256" key="5">
    <source>
        <dbReference type="SAM" id="MobiDB-lite"/>
    </source>
</evidence>
<dbReference type="NCBIfam" id="TIGR00002">
    <property type="entry name" value="S16"/>
    <property type="match status" value="1"/>
</dbReference>
<feature type="region of interest" description="Disordered" evidence="5">
    <location>
        <begin position="159"/>
        <end position="214"/>
    </location>
</feature>
<dbReference type="SUPFAM" id="SSF54565">
    <property type="entry name" value="Ribosomal protein S16"/>
    <property type="match status" value="1"/>
</dbReference>
<dbReference type="EMBL" id="CP029187">
    <property type="protein sequence ID" value="AWI24759.1"/>
    <property type="molecule type" value="Genomic_DNA"/>
</dbReference>
<dbReference type="Gene3D" id="3.30.1320.10">
    <property type="match status" value="1"/>
</dbReference>
<reference evidence="6 7" key="1">
    <citation type="submission" date="2018-05" db="EMBL/GenBank/DDBJ databases">
        <title>Genome sequencing of Flavobacterium sp. HYN0049.</title>
        <authorList>
            <person name="Yi H."/>
            <person name="Baek C."/>
        </authorList>
    </citation>
    <scope>NUCLEOTIDE SEQUENCE [LARGE SCALE GENOMIC DNA]</scope>
    <source>
        <strain evidence="6 7">HYN0049</strain>
    </source>
</reference>